<keyword evidence="3" id="KW-1185">Reference proteome</keyword>
<dbReference type="PANTHER" id="PTHR13355">
    <property type="entry name" value="GLUCOSAMINE 6-PHOSPHATE N-ACETYLTRANSFERASE"/>
    <property type="match status" value="1"/>
</dbReference>
<evidence type="ECO:0000259" key="1">
    <source>
        <dbReference type="PROSITE" id="PS51186"/>
    </source>
</evidence>
<dbReference type="InterPro" id="IPR039143">
    <property type="entry name" value="GNPNAT1-like"/>
</dbReference>
<dbReference type="Gene3D" id="3.40.630.30">
    <property type="match status" value="1"/>
</dbReference>
<dbReference type="SUPFAM" id="SSF55729">
    <property type="entry name" value="Acyl-CoA N-acyltransferases (Nat)"/>
    <property type="match status" value="1"/>
</dbReference>
<keyword evidence="2" id="KW-0808">Transferase</keyword>
<dbReference type="AlphaFoldDB" id="A0A2N5HBM0"/>
<reference evidence="2 3" key="1">
    <citation type="submission" date="2017-11" db="EMBL/GenBank/DDBJ databases">
        <title>Comparitive Functional Genomics of Dry Heat Resistant strains isolated from the Viking Spacecraft.</title>
        <authorList>
            <person name="Seuylemezian A."/>
            <person name="Cooper K."/>
            <person name="Vaishampayan P."/>
        </authorList>
    </citation>
    <scope>NUCLEOTIDE SEQUENCE [LARGE SCALE GENOMIC DNA]</scope>
    <source>
        <strain evidence="2 3">V32-6</strain>
    </source>
</reference>
<dbReference type="PANTHER" id="PTHR13355:SF11">
    <property type="entry name" value="GLUCOSAMINE 6-PHOSPHATE N-ACETYLTRANSFERASE"/>
    <property type="match status" value="1"/>
</dbReference>
<dbReference type="OrthoDB" id="9796171at2"/>
<feature type="domain" description="N-acetyltransferase" evidence="1">
    <location>
        <begin position="1"/>
        <end position="142"/>
    </location>
</feature>
<evidence type="ECO:0000313" key="2">
    <source>
        <dbReference type="EMBL" id="PLS02900.1"/>
    </source>
</evidence>
<organism evidence="2 3">
    <name type="scientific">Neobacillus cucumis</name>
    <dbReference type="NCBI Taxonomy" id="1740721"/>
    <lineage>
        <taxon>Bacteria</taxon>
        <taxon>Bacillati</taxon>
        <taxon>Bacillota</taxon>
        <taxon>Bacilli</taxon>
        <taxon>Bacillales</taxon>
        <taxon>Bacillaceae</taxon>
        <taxon>Neobacillus</taxon>
    </lineage>
</organism>
<dbReference type="EMBL" id="PGVE01000064">
    <property type="protein sequence ID" value="PLS02900.1"/>
    <property type="molecule type" value="Genomic_DNA"/>
</dbReference>
<dbReference type="InterPro" id="IPR016181">
    <property type="entry name" value="Acyl_CoA_acyltransferase"/>
</dbReference>
<gene>
    <name evidence="2" type="ORF">CVD27_17100</name>
</gene>
<evidence type="ECO:0000313" key="3">
    <source>
        <dbReference type="Proteomes" id="UP000234950"/>
    </source>
</evidence>
<dbReference type="InterPro" id="IPR000182">
    <property type="entry name" value="GNAT_dom"/>
</dbReference>
<dbReference type="RefSeq" id="WP_101649098.1">
    <property type="nucleotide sequence ID" value="NZ_PGVE01000064.1"/>
</dbReference>
<dbReference type="Proteomes" id="UP000234950">
    <property type="component" value="Unassembled WGS sequence"/>
</dbReference>
<accession>A0A2N5HBM0</accession>
<dbReference type="CDD" id="cd04301">
    <property type="entry name" value="NAT_SF"/>
    <property type="match status" value="1"/>
</dbReference>
<protein>
    <submittedName>
        <fullName evidence="2">GNAT family N-acetyltransferase</fullName>
    </submittedName>
</protein>
<name>A0A2N5HBM0_9BACI</name>
<sequence>MKVKVVENQKELEDAFSIRKIVFVKEQNVPIEEEIDQYEDEAVHFVMYGETHNPIAAGRFREVDGYGKVERICVAAEARKTGAGKKMMNAIENYAREKGLHKLKLNAQTHAIPFYARLGYEVVSEEFLDAGIPHKTMVKQIPKEALAE</sequence>
<comment type="caution">
    <text evidence="2">The sequence shown here is derived from an EMBL/GenBank/DDBJ whole genome shotgun (WGS) entry which is preliminary data.</text>
</comment>
<dbReference type="GO" id="GO:0004343">
    <property type="term" value="F:glucosamine 6-phosphate N-acetyltransferase activity"/>
    <property type="evidence" value="ECO:0007669"/>
    <property type="project" value="TreeGrafter"/>
</dbReference>
<proteinExistence type="predicted"/>
<dbReference type="PROSITE" id="PS51186">
    <property type="entry name" value="GNAT"/>
    <property type="match status" value="1"/>
</dbReference>
<dbReference type="Pfam" id="PF13673">
    <property type="entry name" value="Acetyltransf_10"/>
    <property type="match status" value="1"/>
</dbReference>